<dbReference type="PANTHER" id="PTHR35813:SF1">
    <property type="entry name" value="INNER MEMBRANE PROTEIN YBAN"/>
    <property type="match status" value="1"/>
</dbReference>
<feature type="transmembrane region" description="Helical" evidence="2">
    <location>
        <begin position="6"/>
        <end position="39"/>
    </location>
</feature>
<sequence length="119" mass="13096">MLVRGILLVFAIFNLALGIVGIFVPGLPTTVFILLAAWAAAKSSPPLYRWLWNHRLFGPMLQNWASGGCVSRKAKWTASAVMSSSVVILLFSNAPRWATATAIACMTIVLAWLWRRPEP</sequence>
<dbReference type="InterPro" id="IPR007401">
    <property type="entry name" value="DUF454"/>
</dbReference>
<evidence type="ECO:0000313" key="3">
    <source>
        <dbReference type="EMBL" id="OWP45655.1"/>
    </source>
</evidence>
<keyword evidence="2" id="KW-0812">Transmembrane</keyword>
<dbReference type="PIRSF" id="PIRSF016789">
    <property type="entry name" value="DUF454"/>
    <property type="match status" value="1"/>
</dbReference>
<dbReference type="PANTHER" id="PTHR35813">
    <property type="entry name" value="INNER MEMBRANE PROTEIN YBAN"/>
    <property type="match status" value="1"/>
</dbReference>
<dbReference type="EMBL" id="NJBA01000064">
    <property type="protein sequence ID" value="OWP45655.1"/>
    <property type="molecule type" value="Genomic_DNA"/>
</dbReference>
<reference evidence="3 4" key="1">
    <citation type="submission" date="2017-06" db="EMBL/GenBank/DDBJ databases">
        <title>Draft genome of Pseudomonas nitroreducens DF05.</title>
        <authorList>
            <person name="Iyer R."/>
        </authorList>
    </citation>
    <scope>NUCLEOTIDE SEQUENCE [LARGE SCALE GENOMIC DNA]</scope>
    <source>
        <strain evidence="3 4">DF05</strain>
    </source>
</reference>
<feature type="transmembrane region" description="Helical" evidence="2">
    <location>
        <begin position="97"/>
        <end position="114"/>
    </location>
</feature>
<dbReference type="Pfam" id="PF04304">
    <property type="entry name" value="DUF454"/>
    <property type="match status" value="1"/>
</dbReference>
<keyword evidence="1 2" id="KW-0472">Membrane</keyword>
<keyword evidence="2" id="KW-1133">Transmembrane helix</keyword>
<keyword evidence="1" id="KW-1003">Cell membrane</keyword>
<protein>
    <recommendedName>
        <fullName evidence="1">Inner membrane protein</fullName>
    </recommendedName>
</protein>
<dbReference type="AlphaFoldDB" id="A0A246F2X6"/>
<evidence type="ECO:0000256" key="1">
    <source>
        <dbReference type="PIRNR" id="PIRNR016789"/>
    </source>
</evidence>
<evidence type="ECO:0000256" key="2">
    <source>
        <dbReference type="SAM" id="Phobius"/>
    </source>
</evidence>
<name>A0A246F2X6_PSENT</name>
<proteinExistence type="predicted"/>
<dbReference type="Proteomes" id="UP000198145">
    <property type="component" value="Unassembled WGS sequence"/>
</dbReference>
<dbReference type="GO" id="GO:0005886">
    <property type="term" value="C:plasma membrane"/>
    <property type="evidence" value="ECO:0007669"/>
    <property type="project" value="UniProtKB-SubCell"/>
</dbReference>
<comment type="subcellular location">
    <subcellularLocation>
        <location evidence="1">Cell inner membrane</location>
        <topology evidence="1">Multi-pass membrane protein</topology>
    </subcellularLocation>
</comment>
<accession>A0A246F2X6</accession>
<gene>
    <name evidence="3" type="ORF">CEG18_29170</name>
</gene>
<evidence type="ECO:0000313" key="4">
    <source>
        <dbReference type="Proteomes" id="UP000198145"/>
    </source>
</evidence>
<organism evidence="3 4">
    <name type="scientific">Pseudomonas nitroreducens</name>
    <dbReference type="NCBI Taxonomy" id="46680"/>
    <lineage>
        <taxon>Bacteria</taxon>
        <taxon>Pseudomonadati</taxon>
        <taxon>Pseudomonadota</taxon>
        <taxon>Gammaproteobacteria</taxon>
        <taxon>Pseudomonadales</taxon>
        <taxon>Pseudomonadaceae</taxon>
        <taxon>Pseudomonas</taxon>
    </lineage>
</organism>
<keyword evidence="1" id="KW-0997">Cell inner membrane</keyword>
<comment type="caution">
    <text evidence="3">The sequence shown here is derived from an EMBL/GenBank/DDBJ whole genome shotgun (WGS) entry which is preliminary data.</text>
</comment>